<keyword evidence="3" id="KW-1185">Reference proteome</keyword>
<proteinExistence type="predicted"/>
<protein>
    <submittedName>
        <fullName evidence="2">Uncharacterized protein</fullName>
    </submittedName>
</protein>
<dbReference type="OrthoDB" id="10651095at2759"/>
<feature type="compositionally biased region" description="Basic and acidic residues" evidence="1">
    <location>
        <begin position="406"/>
        <end position="418"/>
    </location>
</feature>
<feature type="compositionally biased region" description="Polar residues" evidence="1">
    <location>
        <begin position="441"/>
        <end position="452"/>
    </location>
</feature>
<name>A0A7J7IQP8_9RHOD</name>
<sequence>MRDGLTHPSGLVAEIRYVSETCRRRRKRQPCRWHRPLSRASLLSDRGLAAESEFLNLCREIIHQKRIPGTERRFGGARSLEGRPETERVTRDLRAVLDLFFEEATLLEFIYGEKDESRLHYDKAMALSWVNAVVEWIEGTKTSMESAVMDAVLVTAWDALRNSALYGSGTLHIESYFIWRLVHHGWGHDATVRQILRFYRQCRSFLRALDEQLLGHMPADVADHEPVLEHLGDQTQALVYSAIDLRSTLVPSRLRLPRNRGDTEAEQFQPNAHEAQAAVGLLKWNLCFLLRLPHALMRWIYGAASIAAYPQTTTFWWRGIADHTLVSHCVLDALLEAEFTEIGREVYDERLENNVSIMDTLDSQAADRSELLLYDPQAYLQAEWDRIQASLIQSPQVARHSPNRGSTERSGERAHRESILGTVVESGTDGTAPFSARQRVSRTPTSSSSLNGSGHGPKADFGDIDPLGSLEEWGLAPRSVTQHASRSQNRDETITMTQARFEPAALDRGSLCRILCVNGSYYICGGGIPCTSLSSDGR</sequence>
<comment type="caution">
    <text evidence="2">The sequence shown here is derived from an EMBL/GenBank/DDBJ whole genome shotgun (WGS) entry which is preliminary data.</text>
</comment>
<dbReference type="AlphaFoldDB" id="A0A7J7IQP8"/>
<reference evidence="2 3" key="1">
    <citation type="journal article" date="2020" name="J. Phycol.">
        <title>Comparative genome analysis reveals Cyanidiococcus gen. nov., a new extremophilic red algal genus sister to Cyanidioschyzon (Cyanidioschyzonaceae, Rhodophyta).</title>
        <authorList>
            <person name="Liu S.-L."/>
            <person name="Chiang Y.-R."/>
            <person name="Yoon H.S."/>
            <person name="Fu H.-Y."/>
        </authorList>
    </citation>
    <scope>NUCLEOTIDE SEQUENCE [LARGE SCALE GENOMIC DNA]</scope>
    <source>
        <strain evidence="2 3">THAL066</strain>
    </source>
</reference>
<gene>
    <name evidence="2" type="ORF">F1559_005002</name>
</gene>
<evidence type="ECO:0000313" key="2">
    <source>
        <dbReference type="EMBL" id="KAF6005049.1"/>
    </source>
</evidence>
<accession>A0A7J7IQP8</accession>
<evidence type="ECO:0000313" key="3">
    <source>
        <dbReference type="Proteomes" id="UP000530660"/>
    </source>
</evidence>
<dbReference type="EMBL" id="VWRR01000002">
    <property type="protein sequence ID" value="KAF6005049.1"/>
    <property type="molecule type" value="Genomic_DNA"/>
</dbReference>
<organism evidence="2 3">
    <name type="scientific">Cyanidiococcus yangmingshanensis</name>
    <dbReference type="NCBI Taxonomy" id="2690220"/>
    <lineage>
        <taxon>Eukaryota</taxon>
        <taxon>Rhodophyta</taxon>
        <taxon>Bangiophyceae</taxon>
        <taxon>Cyanidiales</taxon>
        <taxon>Cyanidiaceae</taxon>
        <taxon>Cyanidiococcus</taxon>
    </lineage>
</organism>
<dbReference type="Proteomes" id="UP000530660">
    <property type="component" value="Unassembled WGS sequence"/>
</dbReference>
<evidence type="ECO:0000256" key="1">
    <source>
        <dbReference type="SAM" id="MobiDB-lite"/>
    </source>
</evidence>
<feature type="region of interest" description="Disordered" evidence="1">
    <location>
        <begin position="395"/>
        <end position="460"/>
    </location>
</feature>